<evidence type="ECO:0000313" key="3">
    <source>
        <dbReference type="Proteomes" id="UP001175227"/>
    </source>
</evidence>
<reference evidence="2" key="1">
    <citation type="submission" date="2023-06" db="EMBL/GenBank/DDBJ databases">
        <authorList>
            <consortium name="Lawrence Berkeley National Laboratory"/>
            <person name="Ahrendt S."/>
            <person name="Sahu N."/>
            <person name="Indic B."/>
            <person name="Wong-Bajracharya J."/>
            <person name="Merenyi Z."/>
            <person name="Ke H.-M."/>
            <person name="Monk M."/>
            <person name="Kocsube S."/>
            <person name="Drula E."/>
            <person name="Lipzen A."/>
            <person name="Balint B."/>
            <person name="Henrissat B."/>
            <person name="Andreopoulos B."/>
            <person name="Martin F.M."/>
            <person name="Harder C.B."/>
            <person name="Rigling D."/>
            <person name="Ford K.L."/>
            <person name="Foster G.D."/>
            <person name="Pangilinan J."/>
            <person name="Papanicolaou A."/>
            <person name="Barry K."/>
            <person name="LaButti K."/>
            <person name="Viragh M."/>
            <person name="Koriabine M."/>
            <person name="Yan M."/>
            <person name="Riley R."/>
            <person name="Champramary S."/>
            <person name="Plett K.L."/>
            <person name="Tsai I.J."/>
            <person name="Slot J."/>
            <person name="Sipos G."/>
            <person name="Plett J."/>
            <person name="Nagy L.G."/>
            <person name="Grigoriev I.V."/>
        </authorList>
    </citation>
    <scope>NUCLEOTIDE SEQUENCE</scope>
    <source>
        <strain evidence="2">ICMP 16352</strain>
    </source>
</reference>
<accession>A0AA39NYK4</accession>
<gene>
    <name evidence="2" type="ORF">IW261DRAFT_1656924</name>
</gene>
<proteinExistence type="predicted"/>
<name>A0AA39NYK4_9AGAR</name>
<evidence type="ECO:0000313" key="2">
    <source>
        <dbReference type="EMBL" id="KAK0473768.1"/>
    </source>
</evidence>
<sequence length="237" mass="26292">MPSWSCRIQSARAPSTAAVIPQKIITEHYIVAGAEADLVVRGHRNQTGTTNDVTYRYHGCGPGAESALHEDLTTYEMLRNPAVREKISALGPLAGRPLELPVVPETTTMNVDDIRGFEILLPKALEDIRLHPPAKSFGEDSRHTQTKKSGPWNRLSRLPVEGASGCHVLPPPLAAMCTSGHLRQERQNLWSEDIRRPVVDNEEYDITTAKGNHDPFSAAMQFLGYYVFWSDPQLRSA</sequence>
<comment type="caution">
    <text evidence="2">The sequence shown here is derived from an EMBL/GenBank/DDBJ whole genome shotgun (WGS) entry which is preliminary data.</text>
</comment>
<evidence type="ECO:0000256" key="1">
    <source>
        <dbReference type="SAM" id="MobiDB-lite"/>
    </source>
</evidence>
<protein>
    <submittedName>
        <fullName evidence="2">Uncharacterized protein</fullName>
    </submittedName>
</protein>
<keyword evidence="3" id="KW-1185">Reference proteome</keyword>
<organism evidence="2 3">
    <name type="scientific">Armillaria novae-zelandiae</name>
    <dbReference type="NCBI Taxonomy" id="153914"/>
    <lineage>
        <taxon>Eukaryota</taxon>
        <taxon>Fungi</taxon>
        <taxon>Dikarya</taxon>
        <taxon>Basidiomycota</taxon>
        <taxon>Agaricomycotina</taxon>
        <taxon>Agaricomycetes</taxon>
        <taxon>Agaricomycetidae</taxon>
        <taxon>Agaricales</taxon>
        <taxon>Marasmiineae</taxon>
        <taxon>Physalacriaceae</taxon>
        <taxon>Armillaria</taxon>
    </lineage>
</organism>
<feature type="region of interest" description="Disordered" evidence="1">
    <location>
        <begin position="133"/>
        <end position="155"/>
    </location>
</feature>
<dbReference type="EMBL" id="JAUEPR010000031">
    <property type="protein sequence ID" value="KAK0473768.1"/>
    <property type="molecule type" value="Genomic_DNA"/>
</dbReference>
<dbReference type="Proteomes" id="UP001175227">
    <property type="component" value="Unassembled WGS sequence"/>
</dbReference>
<dbReference type="AlphaFoldDB" id="A0AA39NYK4"/>